<dbReference type="Gene3D" id="3.40.50.2000">
    <property type="entry name" value="Glycogen Phosphorylase B"/>
    <property type="match status" value="2"/>
</dbReference>
<dbReference type="EMBL" id="LT629765">
    <property type="protein sequence ID" value="SDS27204.1"/>
    <property type="molecule type" value="Genomic_DNA"/>
</dbReference>
<keyword evidence="2 5" id="KW-0808">Transferase</keyword>
<evidence type="ECO:0000259" key="4">
    <source>
        <dbReference type="Pfam" id="PF13439"/>
    </source>
</evidence>
<dbReference type="InterPro" id="IPR050194">
    <property type="entry name" value="Glycosyltransferase_grp1"/>
</dbReference>
<dbReference type="PANTHER" id="PTHR45947:SF3">
    <property type="entry name" value="SULFOQUINOVOSYL TRANSFERASE SQD2"/>
    <property type="match status" value="1"/>
</dbReference>
<dbReference type="STRING" id="1203190.GCA_000312345_01334"/>
<keyword evidence="6" id="KW-1185">Reference proteome</keyword>
<dbReference type="RefSeq" id="WP_019194160.1">
    <property type="nucleotide sequence ID" value="NZ_LT629765.1"/>
</dbReference>
<dbReference type="GO" id="GO:1903509">
    <property type="term" value="P:liposaccharide metabolic process"/>
    <property type="evidence" value="ECO:0007669"/>
    <property type="project" value="UniProtKB-ARBA"/>
</dbReference>
<dbReference type="OrthoDB" id="5242526at2"/>
<dbReference type="eggNOG" id="COG0438">
    <property type="taxonomic scope" value="Bacteria"/>
</dbReference>
<name>A0A1H1QUT1_9CORY</name>
<proteinExistence type="predicted"/>
<keyword evidence="1" id="KW-0328">Glycosyltransferase</keyword>
<dbReference type="Proteomes" id="UP000182237">
    <property type="component" value="Chromosome I"/>
</dbReference>
<dbReference type="GO" id="GO:0016757">
    <property type="term" value="F:glycosyltransferase activity"/>
    <property type="evidence" value="ECO:0007669"/>
    <property type="project" value="UniProtKB-KW"/>
</dbReference>
<dbReference type="CDD" id="cd03814">
    <property type="entry name" value="GT4-like"/>
    <property type="match status" value="1"/>
</dbReference>
<reference evidence="5 6" key="1">
    <citation type="submission" date="2016-10" db="EMBL/GenBank/DDBJ databases">
        <authorList>
            <person name="de Groot N.N."/>
        </authorList>
    </citation>
    <scope>NUCLEOTIDE SEQUENCE [LARGE SCALE GENOMIC DNA]</scope>
    <source>
        <strain evidence="5 6">DSM 45434</strain>
    </source>
</reference>
<sequence length="382" mass="42222">MRIAFFTEVFHPKIDGVVTRTSRTLEQLAEMGHEALIFATGTPPSEYAGFEVVKVPSLPFWPVYPEIHFGLPAPRMPRALAEFRPDVAHAINPIWTAGFSALYARSRGIPIVASFHTDVPEYTRRLGIPWVKPIAEFGLRLFHNRAVTNLVTSGPMLDKAADYGMTHLELWPKAVDTVGFSPELRSRDARSLLSDGHPDAPLVTYVGRISAEKDVERTLGIMDEVRRQIPDARLALVGEGPQYEQLRERMDRDWITFTGYLSGETLAAAFASGDVFLFPSTTETLGFVALESFASGVPVVGARAGGVPFVIEDGTTGFLVDPQLPDSAWAERVVTLLREPDTRERMAAAARQEAQRWSWRASTEKLVEVYEAAVASAAPRRS</sequence>
<gene>
    <name evidence="5" type="ORF">SAMN04488539_1345</name>
</gene>
<evidence type="ECO:0000313" key="6">
    <source>
        <dbReference type="Proteomes" id="UP000182237"/>
    </source>
</evidence>
<evidence type="ECO:0000313" key="5">
    <source>
        <dbReference type="EMBL" id="SDS27204.1"/>
    </source>
</evidence>
<dbReference type="Pfam" id="PF00534">
    <property type="entry name" value="Glycos_transf_1"/>
    <property type="match status" value="1"/>
</dbReference>
<dbReference type="Pfam" id="PF13439">
    <property type="entry name" value="Glyco_transf_4"/>
    <property type="match status" value="1"/>
</dbReference>
<accession>A0A1H1QUT1</accession>
<protein>
    <submittedName>
        <fullName evidence="5">Glycosyltransferase involved in cell wall bisynthesis</fullName>
    </submittedName>
</protein>
<dbReference type="PANTHER" id="PTHR45947">
    <property type="entry name" value="SULFOQUINOVOSYL TRANSFERASE SQD2"/>
    <property type="match status" value="1"/>
</dbReference>
<dbReference type="SUPFAM" id="SSF53756">
    <property type="entry name" value="UDP-Glycosyltransferase/glycogen phosphorylase"/>
    <property type="match status" value="1"/>
</dbReference>
<dbReference type="AlphaFoldDB" id="A0A1H1QUT1"/>
<evidence type="ECO:0000259" key="3">
    <source>
        <dbReference type="Pfam" id="PF00534"/>
    </source>
</evidence>
<dbReference type="GO" id="GO:1901137">
    <property type="term" value="P:carbohydrate derivative biosynthetic process"/>
    <property type="evidence" value="ECO:0007669"/>
    <property type="project" value="UniProtKB-ARBA"/>
</dbReference>
<feature type="domain" description="Glycosyltransferase subfamily 4-like N-terminal" evidence="4">
    <location>
        <begin position="15"/>
        <end position="177"/>
    </location>
</feature>
<feature type="domain" description="Glycosyl transferase family 1" evidence="3">
    <location>
        <begin position="199"/>
        <end position="352"/>
    </location>
</feature>
<dbReference type="InterPro" id="IPR001296">
    <property type="entry name" value="Glyco_trans_1"/>
</dbReference>
<evidence type="ECO:0000256" key="2">
    <source>
        <dbReference type="ARBA" id="ARBA00022679"/>
    </source>
</evidence>
<dbReference type="InterPro" id="IPR028098">
    <property type="entry name" value="Glyco_trans_4-like_N"/>
</dbReference>
<organism evidence="5 6">
    <name type="scientific">Corynebacterium timonense</name>
    <dbReference type="NCBI Taxonomy" id="441500"/>
    <lineage>
        <taxon>Bacteria</taxon>
        <taxon>Bacillati</taxon>
        <taxon>Actinomycetota</taxon>
        <taxon>Actinomycetes</taxon>
        <taxon>Mycobacteriales</taxon>
        <taxon>Corynebacteriaceae</taxon>
        <taxon>Corynebacterium</taxon>
    </lineage>
</organism>
<evidence type="ECO:0000256" key="1">
    <source>
        <dbReference type="ARBA" id="ARBA00022676"/>
    </source>
</evidence>